<evidence type="ECO:0000313" key="1">
    <source>
        <dbReference type="EMBL" id="JAH08595.1"/>
    </source>
</evidence>
<protein>
    <submittedName>
        <fullName evidence="1">Uncharacterized protein</fullName>
    </submittedName>
</protein>
<reference evidence="1" key="1">
    <citation type="submission" date="2014-11" db="EMBL/GenBank/DDBJ databases">
        <authorList>
            <person name="Amaro Gonzalez C."/>
        </authorList>
    </citation>
    <scope>NUCLEOTIDE SEQUENCE</scope>
</reference>
<dbReference type="AlphaFoldDB" id="A0A0E9PWX2"/>
<reference evidence="1" key="2">
    <citation type="journal article" date="2015" name="Fish Shellfish Immunol.">
        <title>Early steps in the European eel (Anguilla anguilla)-Vibrio vulnificus interaction in the gills: Role of the RtxA13 toxin.</title>
        <authorList>
            <person name="Callol A."/>
            <person name="Pajuelo D."/>
            <person name="Ebbesson L."/>
            <person name="Teles M."/>
            <person name="MacKenzie S."/>
            <person name="Amaro C."/>
        </authorList>
    </citation>
    <scope>NUCLEOTIDE SEQUENCE</scope>
</reference>
<organism evidence="1">
    <name type="scientific">Anguilla anguilla</name>
    <name type="common">European freshwater eel</name>
    <name type="synonym">Muraena anguilla</name>
    <dbReference type="NCBI Taxonomy" id="7936"/>
    <lineage>
        <taxon>Eukaryota</taxon>
        <taxon>Metazoa</taxon>
        <taxon>Chordata</taxon>
        <taxon>Craniata</taxon>
        <taxon>Vertebrata</taxon>
        <taxon>Euteleostomi</taxon>
        <taxon>Actinopterygii</taxon>
        <taxon>Neopterygii</taxon>
        <taxon>Teleostei</taxon>
        <taxon>Anguilliformes</taxon>
        <taxon>Anguillidae</taxon>
        <taxon>Anguilla</taxon>
    </lineage>
</organism>
<proteinExistence type="predicted"/>
<accession>A0A0E9PWX2</accession>
<name>A0A0E9PWX2_ANGAN</name>
<sequence length="67" mass="7910">MVECRLLRSAHLSFCLLHSQYYNYFFAIHHFPLLKLDCIFRCYLHKPNISLLSVFTPTCSCSLLIKV</sequence>
<dbReference type="EMBL" id="GBXM01099982">
    <property type="protein sequence ID" value="JAH08595.1"/>
    <property type="molecule type" value="Transcribed_RNA"/>
</dbReference>